<evidence type="ECO:0000313" key="2">
    <source>
        <dbReference type="Proteomes" id="UP000198211"/>
    </source>
</evidence>
<comment type="caution">
    <text evidence="1">The sequence shown here is derived from an EMBL/GenBank/DDBJ whole genome shotgun (WGS) entry which is preliminary data.</text>
</comment>
<accession>A0A225WMK3</accession>
<organism evidence="1 2">
    <name type="scientific">Phytophthora megakarya</name>
    <dbReference type="NCBI Taxonomy" id="4795"/>
    <lineage>
        <taxon>Eukaryota</taxon>
        <taxon>Sar</taxon>
        <taxon>Stramenopiles</taxon>
        <taxon>Oomycota</taxon>
        <taxon>Peronosporomycetes</taxon>
        <taxon>Peronosporales</taxon>
        <taxon>Peronosporaceae</taxon>
        <taxon>Phytophthora</taxon>
    </lineage>
</organism>
<dbReference type="EMBL" id="NBNE01000639">
    <property type="protein sequence ID" value="OWZ18120.1"/>
    <property type="molecule type" value="Genomic_DNA"/>
</dbReference>
<keyword evidence="2" id="KW-1185">Reference proteome</keyword>
<evidence type="ECO:0000313" key="1">
    <source>
        <dbReference type="EMBL" id="OWZ18120.1"/>
    </source>
</evidence>
<protein>
    <recommendedName>
        <fullName evidence="3">RxLR effector protein</fullName>
    </recommendedName>
</protein>
<dbReference type="Proteomes" id="UP000198211">
    <property type="component" value="Unassembled WGS sequence"/>
</dbReference>
<dbReference type="AlphaFoldDB" id="A0A225WMK3"/>
<proteinExistence type="predicted"/>
<gene>
    <name evidence="1" type="ORF">PHMEG_0007844</name>
</gene>
<evidence type="ECO:0008006" key="3">
    <source>
        <dbReference type="Google" id="ProtNLM"/>
    </source>
</evidence>
<reference evidence="2" key="1">
    <citation type="submission" date="2017-03" db="EMBL/GenBank/DDBJ databases">
        <title>Phytopthora megakarya and P. palmivora, two closely related causual agents of cacao black pod achieved similar genome size and gene model numbers by different mechanisms.</title>
        <authorList>
            <person name="Ali S."/>
            <person name="Shao J."/>
            <person name="Larry D.J."/>
            <person name="Kronmiller B."/>
            <person name="Shen D."/>
            <person name="Strem M.D."/>
            <person name="Melnick R.L."/>
            <person name="Guiltinan M.J."/>
            <person name="Tyler B.M."/>
            <person name="Meinhardt L.W."/>
            <person name="Bailey B.A."/>
        </authorList>
    </citation>
    <scope>NUCLEOTIDE SEQUENCE [LARGE SCALE GENOMIC DNA]</scope>
    <source>
        <strain evidence="2">zdho120</strain>
    </source>
</reference>
<name>A0A225WMK3_9STRA</name>
<sequence>MRDALFEHWYTQNLDPVKLVAKIFKDENGKTLPRTVIVQYKTFYRRKAQIFPSELKPRRS</sequence>